<dbReference type="Proteomes" id="UP000683000">
    <property type="component" value="Unassembled WGS sequence"/>
</dbReference>
<protein>
    <submittedName>
        <fullName evidence="1">Uncharacterized protein</fullName>
    </submittedName>
</protein>
<dbReference type="AlphaFoldDB" id="A0A8I2YJL6"/>
<keyword evidence="2" id="KW-1185">Reference proteome</keyword>
<gene>
    <name evidence="1" type="ORF">JVT61DRAFT_6307</name>
</gene>
<dbReference type="EMBL" id="JAGFBS010000021">
    <property type="protein sequence ID" value="KAG6373644.1"/>
    <property type="molecule type" value="Genomic_DNA"/>
</dbReference>
<organism evidence="1 2">
    <name type="scientific">Boletus reticuloceps</name>
    <dbReference type="NCBI Taxonomy" id="495285"/>
    <lineage>
        <taxon>Eukaryota</taxon>
        <taxon>Fungi</taxon>
        <taxon>Dikarya</taxon>
        <taxon>Basidiomycota</taxon>
        <taxon>Agaricomycotina</taxon>
        <taxon>Agaricomycetes</taxon>
        <taxon>Agaricomycetidae</taxon>
        <taxon>Boletales</taxon>
        <taxon>Boletineae</taxon>
        <taxon>Boletaceae</taxon>
        <taxon>Boletoideae</taxon>
        <taxon>Boletus</taxon>
    </lineage>
</organism>
<accession>A0A8I2YJL6</accession>
<evidence type="ECO:0000313" key="2">
    <source>
        <dbReference type="Proteomes" id="UP000683000"/>
    </source>
</evidence>
<sequence length="138" mass="15830">MLMLLAHHKLVDDRETLGLKELEVREEILKLVADFVSLDMIQPQLWMISPRTWEDARDGQKYVYFFLCRVQPTEIDKVGGVRSVLPPTLIDMTSGTNPPASTKDTVSLKATTEKNIGRSMIRRAPRRHRGSCCRHPSW</sequence>
<name>A0A8I2YJL6_9AGAM</name>
<reference evidence="1" key="1">
    <citation type="submission" date="2021-03" db="EMBL/GenBank/DDBJ databases">
        <title>Evolutionary innovations through gain and loss of genes in the ectomycorrhizal Boletales.</title>
        <authorList>
            <person name="Wu G."/>
            <person name="Miyauchi S."/>
            <person name="Morin E."/>
            <person name="Yang Z.-L."/>
            <person name="Xu J."/>
            <person name="Martin F.M."/>
        </authorList>
    </citation>
    <scope>NUCLEOTIDE SEQUENCE</scope>
    <source>
        <strain evidence="1">BR01</strain>
    </source>
</reference>
<proteinExistence type="predicted"/>
<evidence type="ECO:0000313" key="1">
    <source>
        <dbReference type="EMBL" id="KAG6373644.1"/>
    </source>
</evidence>
<comment type="caution">
    <text evidence="1">The sequence shown here is derived from an EMBL/GenBank/DDBJ whole genome shotgun (WGS) entry which is preliminary data.</text>
</comment>
<dbReference type="OrthoDB" id="3038791at2759"/>